<accession>A0A0B0EI40</accession>
<dbReference type="eggNOG" id="COG1848">
    <property type="taxonomic scope" value="Bacteria"/>
</dbReference>
<organism evidence="2 3">
    <name type="scientific">Candidatus Scalindua brodae</name>
    <dbReference type="NCBI Taxonomy" id="237368"/>
    <lineage>
        <taxon>Bacteria</taxon>
        <taxon>Pseudomonadati</taxon>
        <taxon>Planctomycetota</taxon>
        <taxon>Candidatus Brocadiia</taxon>
        <taxon>Candidatus Brocadiales</taxon>
        <taxon>Candidatus Scalinduaceae</taxon>
        <taxon>Candidatus Scalindua</taxon>
    </lineage>
</organism>
<proteinExistence type="predicted"/>
<gene>
    <name evidence="2" type="ORF">SCABRO_03922</name>
</gene>
<dbReference type="SUPFAM" id="SSF88723">
    <property type="entry name" value="PIN domain-like"/>
    <property type="match status" value="1"/>
</dbReference>
<dbReference type="InterPro" id="IPR002716">
    <property type="entry name" value="PIN_dom"/>
</dbReference>
<dbReference type="EMBL" id="JRYO01000266">
    <property type="protein sequence ID" value="KHE90340.1"/>
    <property type="molecule type" value="Genomic_DNA"/>
</dbReference>
<evidence type="ECO:0000259" key="1">
    <source>
        <dbReference type="Pfam" id="PF01850"/>
    </source>
</evidence>
<comment type="caution">
    <text evidence="2">The sequence shown here is derived from an EMBL/GenBank/DDBJ whole genome shotgun (WGS) entry which is preliminary data.</text>
</comment>
<evidence type="ECO:0000313" key="3">
    <source>
        <dbReference type="Proteomes" id="UP000030652"/>
    </source>
</evidence>
<dbReference type="Proteomes" id="UP000030652">
    <property type="component" value="Unassembled WGS sequence"/>
</dbReference>
<feature type="domain" description="PIN" evidence="1">
    <location>
        <begin position="4"/>
        <end position="124"/>
    </location>
</feature>
<sequence length="138" mass="15731">MSDYLIDTNCLISYTTTRNKNQTEKISEYIEDASNLKSEIIIISNIITEFVYTLQSVYKVDSKFVSEMLVDVFKNPGIKYHHGYFINRILTLWPGTIKDYGDAVLAAAASELQTPVLTFDKPFSNQLSNTNIPHELIK</sequence>
<dbReference type="AlphaFoldDB" id="A0A0B0EI40"/>
<reference evidence="2 3" key="1">
    <citation type="submission" date="2014-10" db="EMBL/GenBank/DDBJ databases">
        <title>Draft genome of anammox bacterium scalindua brodae, obtained using differential coverage binning of sequence data from two enrichment reactors.</title>
        <authorList>
            <person name="Speth D.R."/>
            <person name="Russ L."/>
            <person name="Kartal B."/>
            <person name="Op den Camp H.J."/>
            <person name="Dutilh B.E."/>
            <person name="Jetten M.S."/>
        </authorList>
    </citation>
    <scope>NUCLEOTIDE SEQUENCE [LARGE SCALE GENOMIC DNA]</scope>
    <source>
        <strain evidence="2">RU1</strain>
    </source>
</reference>
<dbReference type="Gene3D" id="3.40.50.1010">
    <property type="entry name" value="5'-nuclease"/>
    <property type="match status" value="1"/>
</dbReference>
<dbReference type="InterPro" id="IPR029060">
    <property type="entry name" value="PIN-like_dom_sf"/>
</dbReference>
<evidence type="ECO:0000313" key="2">
    <source>
        <dbReference type="EMBL" id="KHE90340.1"/>
    </source>
</evidence>
<dbReference type="PATRIC" id="fig|237368.3.peg.4220"/>
<protein>
    <recommendedName>
        <fullName evidence="1">PIN domain-containing protein</fullName>
    </recommendedName>
</protein>
<name>A0A0B0EI40_9BACT</name>
<dbReference type="Pfam" id="PF01850">
    <property type="entry name" value="PIN"/>
    <property type="match status" value="1"/>
</dbReference>